<organism evidence="11 13">
    <name type="scientific">Bacteroides caecimuris</name>
    <dbReference type="NCBI Taxonomy" id="1796613"/>
    <lineage>
        <taxon>Bacteria</taxon>
        <taxon>Pseudomonadati</taxon>
        <taxon>Bacteroidota</taxon>
        <taxon>Bacteroidia</taxon>
        <taxon>Bacteroidales</taxon>
        <taxon>Bacteroidaceae</taxon>
        <taxon>Bacteroides</taxon>
    </lineage>
</organism>
<evidence type="ECO:0000313" key="11">
    <source>
        <dbReference type="EMBL" id="ANU56616.1"/>
    </source>
</evidence>
<dbReference type="GeneID" id="82186044"/>
<dbReference type="GO" id="GO:0008360">
    <property type="term" value="P:regulation of cell shape"/>
    <property type="evidence" value="ECO:0007669"/>
    <property type="project" value="UniProtKB-UniRule"/>
</dbReference>
<dbReference type="InterPro" id="IPR050979">
    <property type="entry name" value="LD-transpeptidase"/>
</dbReference>
<dbReference type="PANTHER" id="PTHR30582">
    <property type="entry name" value="L,D-TRANSPEPTIDASE"/>
    <property type="match status" value="1"/>
</dbReference>
<dbReference type="EMBL" id="SRYX01000008">
    <property type="protein sequence ID" value="TGY40198.1"/>
    <property type="molecule type" value="Genomic_DNA"/>
</dbReference>
<keyword evidence="7 9" id="KW-0573">Peptidoglycan synthesis</keyword>
<dbReference type="GO" id="GO:0005576">
    <property type="term" value="C:extracellular region"/>
    <property type="evidence" value="ECO:0007669"/>
    <property type="project" value="TreeGrafter"/>
</dbReference>
<evidence type="ECO:0000256" key="7">
    <source>
        <dbReference type="ARBA" id="ARBA00022984"/>
    </source>
</evidence>
<protein>
    <submittedName>
        <fullName evidence="11">L,D-transpeptidase</fullName>
    </submittedName>
</protein>
<dbReference type="KEGG" id="bcae:A4V03_02745"/>
<evidence type="ECO:0000256" key="6">
    <source>
        <dbReference type="ARBA" id="ARBA00022960"/>
    </source>
</evidence>
<dbReference type="AlphaFoldDB" id="A0A1C7GY32"/>
<dbReference type="InterPro" id="IPR038063">
    <property type="entry name" value="Transpep_catalytic_dom"/>
</dbReference>
<evidence type="ECO:0000256" key="5">
    <source>
        <dbReference type="ARBA" id="ARBA00022801"/>
    </source>
</evidence>
<evidence type="ECO:0000259" key="10">
    <source>
        <dbReference type="PROSITE" id="PS52029"/>
    </source>
</evidence>
<dbReference type="Proteomes" id="UP000309566">
    <property type="component" value="Unassembled WGS sequence"/>
</dbReference>
<evidence type="ECO:0000256" key="8">
    <source>
        <dbReference type="ARBA" id="ARBA00023316"/>
    </source>
</evidence>
<feature type="active site" description="Nucleophile" evidence="9">
    <location>
        <position position="145"/>
    </location>
</feature>
<dbReference type="PROSITE" id="PS52029">
    <property type="entry name" value="LD_TPASE"/>
    <property type="match status" value="1"/>
</dbReference>
<evidence type="ECO:0000256" key="2">
    <source>
        <dbReference type="ARBA" id="ARBA00005992"/>
    </source>
</evidence>
<dbReference type="Pfam" id="PF03734">
    <property type="entry name" value="YkuD"/>
    <property type="match status" value="1"/>
</dbReference>
<comment type="pathway">
    <text evidence="1 9">Cell wall biogenesis; peptidoglycan biosynthesis.</text>
</comment>
<reference evidence="12 14" key="3">
    <citation type="submission" date="2019-04" db="EMBL/GenBank/DDBJ databases">
        <title>Microbes associate with the intestines of laboratory mice.</title>
        <authorList>
            <person name="Navarre W."/>
            <person name="Wong E."/>
            <person name="Huang K."/>
            <person name="Tropini C."/>
            <person name="Ng K."/>
            <person name="Yu B."/>
        </authorList>
    </citation>
    <scope>NUCLEOTIDE SEQUENCE [LARGE SCALE GENOMIC DNA]</scope>
    <source>
        <strain evidence="12 14">NM63_1-25</strain>
    </source>
</reference>
<evidence type="ECO:0000313" key="12">
    <source>
        <dbReference type="EMBL" id="TGY40198.1"/>
    </source>
</evidence>
<dbReference type="EMBL" id="CP015401">
    <property type="protein sequence ID" value="ANU56616.1"/>
    <property type="molecule type" value="Genomic_DNA"/>
</dbReference>
<evidence type="ECO:0000256" key="1">
    <source>
        <dbReference type="ARBA" id="ARBA00004752"/>
    </source>
</evidence>
<dbReference type="UniPathway" id="UPA00219"/>
<dbReference type="SUPFAM" id="SSF141523">
    <property type="entry name" value="L,D-transpeptidase catalytic domain-like"/>
    <property type="match status" value="1"/>
</dbReference>
<evidence type="ECO:0000256" key="3">
    <source>
        <dbReference type="ARBA" id="ARBA00022676"/>
    </source>
</evidence>
<feature type="domain" description="L,D-TPase catalytic" evidence="10">
    <location>
        <begin position="37"/>
        <end position="169"/>
    </location>
</feature>
<dbReference type="GO" id="GO:0071555">
    <property type="term" value="P:cell wall organization"/>
    <property type="evidence" value="ECO:0007669"/>
    <property type="project" value="UniProtKB-UniRule"/>
</dbReference>
<dbReference type="RefSeq" id="WP_024987574.1">
    <property type="nucleotide sequence ID" value="NZ_CAPDLJ010000017.1"/>
</dbReference>
<dbReference type="CDD" id="cd16913">
    <property type="entry name" value="YkuD_like"/>
    <property type="match status" value="1"/>
</dbReference>
<reference evidence="13" key="1">
    <citation type="submission" date="2016-04" db="EMBL/GenBank/DDBJ databases">
        <title>Complete Genome Sequences of Twelve Strains of a Stable Defined Moderately Diverse Mouse Microbiota 2 (sDMDMm2).</title>
        <authorList>
            <person name="Uchimura Y."/>
            <person name="Wyss M."/>
            <person name="Brugiroux S."/>
            <person name="Limenitakis J.P."/>
            <person name="Stecher B."/>
            <person name="McCoy K.D."/>
            <person name="Macpherson A.J."/>
        </authorList>
    </citation>
    <scope>NUCLEOTIDE SEQUENCE [LARGE SCALE GENOMIC DNA]</scope>
    <source>
        <strain evidence="13">I48</strain>
    </source>
</reference>
<evidence type="ECO:0000256" key="9">
    <source>
        <dbReference type="PROSITE-ProRule" id="PRU01373"/>
    </source>
</evidence>
<dbReference type="PANTHER" id="PTHR30582:SF24">
    <property type="entry name" value="L,D-TRANSPEPTIDASE ERFK_SRFK-RELATED"/>
    <property type="match status" value="1"/>
</dbReference>
<feature type="active site" description="Proton donor/acceptor" evidence="9">
    <location>
        <position position="129"/>
    </location>
</feature>
<accession>A0A1C7GY32</accession>
<keyword evidence="5" id="KW-0378">Hydrolase</keyword>
<comment type="similarity">
    <text evidence="2">Belongs to the YkuD family.</text>
</comment>
<dbReference type="OrthoDB" id="9809748at2"/>
<evidence type="ECO:0000313" key="13">
    <source>
        <dbReference type="Proteomes" id="UP000092631"/>
    </source>
</evidence>
<gene>
    <name evidence="11" type="ORF">A4V03_02745</name>
    <name evidence="12" type="ORF">E5353_03510</name>
</gene>
<dbReference type="GO" id="GO:0018104">
    <property type="term" value="P:peptidoglycan-protein cross-linking"/>
    <property type="evidence" value="ECO:0007669"/>
    <property type="project" value="TreeGrafter"/>
</dbReference>
<sequence>MRKTTKLLGCFILGAVAAWFAYKCYFDNTLQNIQNANLLLISKQEMKLRLIDYKGRELFAAHIACGLNYGNKQKPGDMKTPEGVFSICDIQNSQKWTHDFHDGKGEIKGAYGPFFIRLATPGHKGIGIHGTHDSLSIGTRATEGCIRLKNEDLERLVPMLNVPMTVVITPSAQDEINN</sequence>
<keyword evidence="8 9" id="KW-0961">Cell wall biogenesis/degradation</keyword>
<keyword evidence="3" id="KW-0328">Glycosyltransferase</keyword>
<name>A0A1C7GY32_9BACE</name>
<dbReference type="GO" id="GO:0016757">
    <property type="term" value="F:glycosyltransferase activity"/>
    <property type="evidence" value="ECO:0007669"/>
    <property type="project" value="UniProtKB-KW"/>
</dbReference>
<keyword evidence="4" id="KW-0808">Transferase</keyword>
<reference evidence="11" key="2">
    <citation type="submission" date="2017-04" db="EMBL/GenBank/DDBJ databases">
        <title>Complete Genome Sequences of Twelve Strains of a Stable Defined Moderately Diverse Mouse Microbiota 2 (sDMDMm2).</title>
        <authorList>
            <person name="Uchimura Y."/>
            <person name="Wyss M."/>
            <person name="Brugiroux S."/>
            <person name="Limenitakis J.P."/>
            <person name="Stecher B."/>
            <person name="McCoy K.D."/>
            <person name="Macpherson A.J."/>
        </authorList>
    </citation>
    <scope>NUCLEOTIDE SEQUENCE</scope>
    <source>
        <strain evidence="11">I48</strain>
    </source>
</reference>
<evidence type="ECO:0000256" key="4">
    <source>
        <dbReference type="ARBA" id="ARBA00022679"/>
    </source>
</evidence>
<keyword evidence="6 9" id="KW-0133">Cell shape</keyword>
<evidence type="ECO:0000313" key="14">
    <source>
        <dbReference type="Proteomes" id="UP000309566"/>
    </source>
</evidence>
<dbReference type="Gene3D" id="2.40.440.10">
    <property type="entry name" value="L,D-transpeptidase catalytic domain-like"/>
    <property type="match status" value="1"/>
</dbReference>
<dbReference type="InterPro" id="IPR005490">
    <property type="entry name" value="LD_TPept_cat_dom"/>
</dbReference>
<keyword evidence="13" id="KW-1185">Reference proteome</keyword>
<dbReference type="STRING" id="1796613.A4V03_02745"/>
<dbReference type="GO" id="GO:0071972">
    <property type="term" value="F:peptidoglycan L,D-transpeptidase activity"/>
    <property type="evidence" value="ECO:0007669"/>
    <property type="project" value="TreeGrafter"/>
</dbReference>
<proteinExistence type="inferred from homology"/>
<dbReference type="Proteomes" id="UP000092631">
    <property type="component" value="Chromosome"/>
</dbReference>
<accession>A0A4S2DE15</accession>